<keyword evidence="9" id="KW-0448">Lipopolysaccharide biosynthesis</keyword>
<gene>
    <name evidence="11" type="primary">waaA</name>
    <name evidence="11" type="ORF">Tther_00795</name>
</gene>
<keyword evidence="9" id="KW-1003">Cell membrane</keyword>
<evidence type="ECO:0000256" key="5">
    <source>
        <dbReference type="ARBA" id="ARBA00031445"/>
    </source>
</evidence>
<comment type="catalytic activity">
    <reaction evidence="6 9">
        <text>lipid IVA (E. coli) + CMP-3-deoxy-beta-D-manno-octulosonate = alpha-Kdo-(2-&gt;6)-lipid IVA (E. coli) + CMP + H(+)</text>
        <dbReference type="Rhea" id="RHEA:28066"/>
        <dbReference type="ChEBI" id="CHEBI:15378"/>
        <dbReference type="ChEBI" id="CHEBI:58603"/>
        <dbReference type="ChEBI" id="CHEBI:60364"/>
        <dbReference type="ChEBI" id="CHEBI:60377"/>
        <dbReference type="ChEBI" id="CHEBI:85987"/>
        <dbReference type="EC" id="2.4.99.12"/>
    </reaction>
</comment>
<dbReference type="GO" id="GO:0043842">
    <property type="term" value="F:Kdo transferase activity"/>
    <property type="evidence" value="ECO:0007669"/>
    <property type="project" value="UniProtKB-EC"/>
</dbReference>
<name>A0A554X4Y4_9BURK</name>
<dbReference type="Gene3D" id="3.40.50.2000">
    <property type="entry name" value="Glycogen Phosphorylase B"/>
    <property type="match status" value="1"/>
</dbReference>
<comment type="similarity">
    <text evidence="9">Belongs to the glycosyltransferase group 1 family.</text>
</comment>
<evidence type="ECO:0000256" key="8">
    <source>
        <dbReference type="PIRSR" id="PIRSR639901-2"/>
    </source>
</evidence>
<evidence type="ECO:0000256" key="4">
    <source>
        <dbReference type="ARBA" id="ARBA00022679"/>
    </source>
</evidence>
<dbReference type="SUPFAM" id="SSF53756">
    <property type="entry name" value="UDP-Glycosyltransferase/glycogen phosphorylase"/>
    <property type="match status" value="1"/>
</dbReference>
<evidence type="ECO:0000256" key="3">
    <source>
        <dbReference type="ARBA" id="ARBA00019077"/>
    </source>
</evidence>
<feature type="active site" description="Proton acceptor" evidence="7">
    <location>
        <position position="69"/>
    </location>
</feature>
<dbReference type="RefSeq" id="WP_246098904.1">
    <property type="nucleotide sequence ID" value="NZ_VJOL01000009.1"/>
</dbReference>
<comment type="pathway">
    <text evidence="1 9">Bacterial outer membrane biogenesis; LPS core biosynthesis.</text>
</comment>
<evidence type="ECO:0000313" key="12">
    <source>
        <dbReference type="Proteomes" id="UP000318542"/>
    </source>
</evidence>
<dbReference type="AlphaFoldDB" id="A0A554X4Y4"/>
<comment type="function">
    <text evidence="9">Involved in lipopolysaccharide (LPS) biosynthesis. Catalyzes the transfer of 3-deoxy-D-manno-octulosonate (Kdo) residue(s) from CMP-Kdo to lipid IV(A), the tetraacyldisaccharide-1,4'-bisphosphate precursor of lipid A.</text>
</comment>
<evidence type="ECO:0000256" key="7">
    <source>
        <dbReference type="PIRSR" id="PIRSR639901-1"/>
    </source>
</evidence>
<dbReference type="UniPathway" id="UPA00958"/>
<dbReference type="EC" id="2.4.99.12" evidence="2 9"/>
<dbReference type="PANTHER" id="PTHR42755">
    <property type="entry name" value="3-DEOXY-MANNO-OCTULOSONATE CYTIDYLYLTRANSFERASE"/>
    <property type="match status" value="1"/>
</dbReference>
<dbReference type="InterPro" id="IPR038107">
    <property type="entry name" value="Glycos_transf_N_sf"/>
</dbReference>
<keyword evidence="11" id="KW-0328">Glycosyltransferase</keyword>
<feature type="site" description="Transition state stabilizer" evidence="8">
    <location>
        <position position="139"/>
    </location>
</feature>
<comment type="caution">
    <text evidence="11">The sequence shown here is derived from an EMBL/GenBank/DDBJ whole genome shotgun (WGS) entry which is preliminary data.</text>
</comment>
<feature type="domain" description="3-deoxy-D-manno-octulosonic-acid transferase N-terminal" evidence="10">
    <location>
        <begin position="40"/>
        <end position="217"/>
    </location>
</feature>
<dbReference type="PANTHER" id="PTHR42755:SF1">
    <property type="entry name" value="3-DEOXY-D-MANNO-OCTULOSONIC ACID TRANSFERASE, MITOCHONDRIAL-RELATED"/>
    <property type="match status" value="1"/>
</dbReference>
<feature type="site" description="Transition state stabilizer" evidence="8">
    <location>
        <position position="215"/>
    </location>
</feature>
<evidence type="ECO:0000259" key="10">
    <source>
        <dbReference type="Pfam" id="PF04413"/>
    </source>
</evidence>
<dbReference type="InterPro" id="IPR039901">
    <property type="entry name" value="Kdotransferase"/>
</dbReference>
<keyword evidence="9" id="KW-0472">Membrane</keyword>
<dbReference type="GO" id="GO:0005886">
    <property type="term" value="C:plasma membrane"/>
    <property type="evidence" value="ECO:0007669"/>
    <property type="project" value="UniProtKB-SubCell"/>
</dbReference>
<comment type="subcellular location">
    <subcellularLocation>
        <location evidence="9">Cell membrane</location>
    </subcellularLocation>
</comment>
<accession>A0A554X4Y4</accession>
<keyword evidence="4 9" id="KW-0808">Transferase</keyword>
<organism evidence="11 12">
    <name type="scientific">Tepidimonas thermarum</name>
    <dbReference type="NCBI Taxonomy" id="335431"/>
    <lineage>
        <taxon>Bacteria</taxon>
        <taxon>Pseudomonadati</taxon>
        <taxon>Pseudomonadota</taxon>
        <taxon>Betaproteobacteria</taxon>
        <taxon>Burkholderiales</taxon>
        <taxon>Tepidimonas</taxon>
    </lineage>
</organism>
<dbReference type="Pfam" id="PF04413">
    <property type="entry name" value="Glycos_transf_N"/>
    <property type="match status" value="1"/>
</dbReference>
<dbReference type="GO" id="GO:0009244">
    <property type="term" value="P:lipopolysaccharide core region biosynthetic process"/>
    <property type="evidence" value="ECO:0007669"/>
    <property type="project" value="UniProtKB-UniRule"/>
</dbReference>
<dbReference type="GO" id="GO:0009245">
    <property type="term" value="P:lipid A biosynthetic process"/>
    <property type="evidence" value="ECO:0007669"/>
    <property type="project" value="TreeGrafter"/>
</dbReference>
<protein>
    <recommendedName>
        <fullName evidence="3 9">3-deoxy-D-manno-octulosonic acid transferase</fullName>
        <shortName evidence="9">Kdo transferase</shortName>
        <ecNumber evidence="2 9">2.4.99.12</ecNumber>
    </recommendedName>
    <alternativeName>
        <fullName evidence="5 9">Lipid IV(A) 3-deoxy-D-manno-octulosonic acid transferase</fullName>
    </alternativeName>
</protein>
<evidence type="ECO:0000256" key="9">
    <source>
        <dbReference type="RuleBase" id="RU365103"/>
    </source>
</evidence>
<evidence type="ECO:0000313" key="11">
    <source>
        <dbReference type="EMBL" id="TSE30892.1"/>
    </source>
</evidence>
<sequence>MTHPVSSAPPWPYRLLSALLVPLVLGRVLWRARREPAYGQRWWQRLGYYGLDVPPLQDAVWIHAVSLGEMRAAAILLQALRARWPQVRVVLTHSTATGWEEGQRWCREGDVQVWLPWDSAGACQRFVRRFRPRVGLLVETEVWPNLVHAAHAAGVPLWLINARLSERSQARAQRWPALARQAYGGLHAVWAQTAADAARLQRLGASVTGVMGNLKFDLDPSASLLARGRAWRARLADDRPIAVLASSRDGEEELWLRTVTAQGAAAAVRWLIVPRHPQRFDAVARMLQAAGCTVARRSHWPATGDAQSWAAVRAADVWLGDTLGEMPAYYALADWALMGGSFLPYGGQNLIEAIACGCPVILGPHTFNFQEATRAAVEAQVAVQVDGMAAAVREALRWRDDPAWPRDARARAPAWLAQHRGAAQRLVQALEPWLSRPPHAAGGSSGAVSAPATAR</sequence>
<evidence type="ECO:0000256" key="6">
    <source>
        <dbReference type="ARBA" id="ARBA00049183"/>
    </source>
</evidence>
<reference evidence="11 12" key="1">
    <citation type="submission" date="2019-07" db="EMBL/GenBank/DDBJ databases">
        <title>Tepidimonas thermarum AA-1 draft genome.</title>
        <authorList>
            <person name="Da Costa M.S."/>
            <person name="Froufe H.J.C."/>
            <person name="Egas C."/>
            <person name="Albuquerque L."/>
        </authorList>
    </citation>
    <scope>NUCLEOTIDE SEQUENCE [LARGE SCALE GENOMIC DNA]</scope>
    <source>
        <strain evidence="11 12">AA-1</strain>
    </source>
</reference>
<keyword evidence="12" id="KW-1185">Reference proteome</keyword>
<evidence type="ECO:0000256" key="1">
    <source>
        <dbReference type="ARBA" id="ARBA00004713"/>
    </source>
</evidence>
<dbReference type="EMBL" id="VJOL01000009">
    <property type="protein sequence ID" value="TSE30892.1"/>
    <property type="molecule type" value="Genomic_DNA"/>
</dbReference>
<proteinExistence type="inferred from homology"/>
<dbReference type="InterPro" id="IPR007507">
    <property type="entry name" value="Glycos_transf_N"/>
</dbReference>
<dbReference type="Proteomes" id="UP000318542">
    <property type="component" value="Unassembled WGS sequence"/>
</dbReference>
<evidence type="ECO:0000256" key="2">
    <source>
        <dbReference type="ARBA" id="ARBA00012621"/>
    </source>
</evidence>
<dbReference type="Gene3D" id="3.40.50.11720">
    <property type="entry name" value="3-Deoxy-D-manno-octulosonic-acid transferase, N-terminal domain"/>
    <property type="match status" value="1"/>
</dbReference>